<dbReference type="InterPro" id="IPR000073">
    <property type="entry name" value="AB_hydrolase_1"/>
</dbReference>
<reference evidence="3 4" key="1">
    <citation type="journal article" date="2016" name="Nat. Commun.">
        <title>Thousands of microbial genomes shed light on interconnected biogeochemical processes in an aquifer system.</title>
        <authorList>
            <person name="Anantharaman K."/>
            <person name="Brown C.T."/>
            <person name="Hug L.A."/>
            <person name="Sharon I."/>
            <person name="Castelle C.J."/>
            <person name="Probst A.J."/>
            <person name="Thomas B.C."/>
            <person name="Singh A."/>
            <person name="Wilkins M.J."/>
            <person name="Karaoz U."/>
            <person name="Brodie E.L."/>
            <person name="Williams K.H."/>
            <person name="Hubbard S.S."/>
            <person name="Banfield J.F."/>
        </authorList>
    </citation>
    <scope>NUCLEOTIDE SEQUENCE [LARGE SCALE GENOMIC DNA]</scope>
</reference>
<name>A0A1F5GJJ6_9BACT</name>
<gene>
    <name evidence="3" type="ORF">A3D81_03170</name>
</gene>
<dbReference type="InterPro" id="IPR029058">
    <property type="entry name" value="AB_hydrolase_fold"/>
</dbReference>
<dbReference type="AlphaFoldDB" id="A0A1F5GJJ6"/>
<evidence type="ECO:0000313" key="4">
    <source>
        <dbReference type="Proteomes" id="UP000178492"/>
    </source>
</evidence>
<proteinExistence type="predicted"/>
<evidence type="ECO:0000259" key="1">
    <source>
        <dbReference type="Pfam" id="PF00561"/>
    </source>
</evidence>
<dbReference type="STRING" id="1797715.A3D81_03170"/>
<protein>
    <submittedName>
        <fullName evidence="3">Uncharacterized protein</fullName>
    </submittedName>
</protein>
<accession>A0A1F5GJJ6</accession>
<dbReference type="PANTHER" id="PTHR42886">
    <property type="entry name" value="RE40534P-RELATED"/>
    <property type="match status" value="1"/>
</dbReference>
<comment type="caution">
    <text evidence="3">The sequence shown here is derived from an EMBL/GenBank/DDBJ whole genome shotgun (WGS) entry which is preliminary data.</text>
</comment>
<dbReference type="Proteomes" id="UP000178492">
    <property type="component" value="Unassembled WGS sequence"/>
</dbReference>
<evidence type="ECO:0000259" key="2">
    <source>
        <dbReference type="Pfam" id="PF12146"/>
    </source>
</evidence>
<evidence type="ECO:0000313" key="3">
    <source>
        <dbReference type="EMBL" id="OGD92042.1"/>
    </source>
</evidence>
<dbReference type="SUPFAM" id="SSF53474">
    <property type="entry name" value="alpha/beta-Hydrolases"/>
    <property type="match status" value="1"/>
</dbReference>
<dbReference type="Pfam" id="PF12146">
    <property type="entry name" value="Hydrolase_4"/>
    <property type="match status" value="1"/>
</dbReference>
<dbReference type="Pfam" id="PF00561">
    <property type="entry name" value="Abhydrolase_1"/>
    <property type="match status" value="1"/>
</dbReference>
<feature type="domain" description="Serine aminopeptidase S33" evidence="2">
    <location>
        <begin position="155"/>
        <end position="204"/>
    </location>
</feature>
<dbReference type="InterPro" id="IPR022742">
    <property type="entry name" value="Hydrolase_4"/>
</dbReference>
<dbReference type="EMBL" id="MFBE01000005">
    <property type="protein sequence ID" value="OGD92042.1"/>
    <property type="molecule type" value="Genomic_DNA"/>
</dbReference>
<dbReference type="Gene3D" id="3.40.50.1820">
    <property type="entry name" value="alpha/beta hydrolase"/>
    <property type="match status" value="1"/>
</dbReference>
<sequence length="228" mass="25401">MFKQKLTFKNSRNLNLSAVFEGEDKDAPVIVMCHGFHSSKDNPISTGALAQKLVKRGLCVFRFDFTGHGQSEGTIDEITPLGALDDLECAAKIVGKRDFALYGSSFGGYVSLLYARQNPVLALALKAPVSDWNTARVSTNRGIKFRQETKNIGIYKLAENIKTPTLIIHGDQDDVVPFSQSQKLYDSLRCNKKLEIIEGANHDIRSKDLERANVLIAEFFKEKLLTHP</sequence>
<organism evidence="3 4">
    <name type="scientific">Candidatus Curtissbacteria bacterium RIFCSPHIGHO2_02_FULL_40_17</name>
    <dbReference type="NCBI Taxonomy" id="1797715"/>
    <lineage>
        <taxon>Bacteria</taxon>
        <taxon>Candidatus Curtissiibacteriota</taxon>
    </lineage>
</organism>
<feature type="domain" description="AB hydrolase-1" evidence="1">
    <location>
        <begin position="28"/>
        <end position="134"/>
    </location>
</feature>
<dbReference type="PANTHER" id="PTHR42886:SF53">
    <property type="entry name" value="ALPHA_BETA-HYDROLASES SUPERFAMILY PROTEIN"/>
    <property type="match status" value="1"/>
</dbReference>